<reference evidence="20 21" key="1">
    <citation type="submission" date="2014-04" db="EMBL/GenBank/DDBJ databases">
        <authorList>
            <consortium name="DOE Joint Genome Institute"/>
            <person name="Kuo A."/>
            <person name="Kohler A."/>
            <person name="Jargeat P."/>
            <person name="Nagy L.G."/>
            <person name="Floudas D."/>
            <person name="Copeland A."/>
            <person name="Barry K.W."/>
            <person name="Cichocki N."/>
            <person name="Veneault-Fourrey C."/>
            <person name="LaButti K."/>
            <person name="Lindquist E.A."/>
            <person name="Lipzen A."/>
            <person name="Lundell T."/>
            <person name="Morin E."/>
            <person name="Murat C."/>
            <person name="Sun H."/>
            <person name="Tunlid A."/>
            <person name="Henrissat B."/>
            <person name="Grigoriev I.V."/>
            <person name="Hibbett D.S."/>
            <person name="Martin F."/>
            <person name="Nordberg H.P."/>
            <person name="Cantor M.N."/>
            <person name="Hua S.X."/>
        </authorList>
    </citation>
    <scope>NUCLEOTIDE SEQUENCE [LARGE SCALE GENOMIC DNA]</scope>
    <source>
        <strain evidence="20 21">Ve08.2h10</strain>
    </source>
</reference>
<keyword evidence="9 19" id="KW-0479">Metal-binding</keyword>
<evidence type="ECO:0000256" key="16">
    <source>
        <dbReference type="ARBA" id="ARBA00047493"/>
    </source>
</evidence>
<evidence type="ECO:0000256" key="10">
    <source>
        <dbReference type="ARBA" id="ARBA00022741"/>
    </source>
</evidence>
<keyword evidence="21" id="KW-1185">Reference proteome</keyword>
<dbReference type="PROSITE" id="PS01011">
    <property type="entry name" value="FOLYLPOLYGLU_SYNT_1"/>
    <property type="match status" value="1"/>
</dbReference>
<dbReference type="Gene3D" id="3.90.190.20">
    <property type="entry name" value="Mur ligase, C-terminal domain"/>
    <property type="match status" value="1"/>
</dbReference>
<evidence type="ECO:0000256" key="4">
    <source>
        <dbReference type="ARBA" id="ARBA00005150"/>
    </source>
</evidence>
<feature type="binding site" evidence="19">
    <location>
        <position position="94"/>
    </location>
    <ligand>
        <name>Mg(2+)</name>
        <dbReference type="ChEBI" id="CHEBI:18420"/>
        <label>1</label>
    </ligand>
</feature>
<evidence type="ECO:0000256" key="14">
    <source>
        <dbReference type="ARBA" id="ARBA00023128"/>
    </source>
</evidence>
<comment type="similarity">
    <text evidence="5 17">Belongs to the folylpolyglutamate synthase family.</text>
</comment>
<evidence type="ECO:0000313" key="21">
    <source>
        <dbReference type="Proteomes" id="UP000054538"/>
    </source>
</evidence>
<keyword evidence="13 19" id="KW-0460">Magnesium</keyword>
<dbReference type="HOGENOM" id="CLU_015869_0_1_1"/>
<dbReference type="EMBL" id="KN824830">
    <property type="protein sequence ID" value="KIL00587.1"/>
    <property type="molecule type" value="Genomic_DNA"/>
</dbReference>
<keyword evidence="10 18" id="KW-0547">Nucleotide-binding</keyword>
<evidence type="ECO:0000256" key="5">
    <source>
        <dbReference type="ARBA" id="ARBA00008276"/>
    </source>
</evidence>
<protein>
    <recommendedName>
        <fullName evidence="17">Folylpolyglutamate synthase</fullName>
        <ecNumber evidence="17">6.3.2.17</ecNumber>
    </recommendedName>
    <alternativeName>
        <fullName evidence="17">Folylpoly-gamma-glutamate synthetase</fullName>
    </alternativeName>
    <alternativeName>
        <fullName evidence="17">Tetrahydrofolylpolyglutamate synthase</fullName>
    </alternativeName>
</protein>
<evidence type="ECO:0000256" key="9">
    <source>
        <dbReference type="ARBA" id="ARBA00022723"/>
    </source>
</evidence>
<keyword evidence="12 18" id="KW-0067">ATP-binding</keyword>
<evidence type="ECO:0000256" key="1">
    <source>
        <dbReference type="ARBA" id="ARBA00004273"/>
    </source>
</evidence>
<evidence type="ECO:0000256" key="12">
    <source>
        <dbReference type="ARBA" id="ARBA00022840"/>
    </source>
</evidence>
<keyword evidence="15" id="KW-0472">Membrane</keyword>
<dbReference type="UniPathway" id="UPA00850"/>
<evidence type="ECO:0000256" key="15">
    <source>
        <dbReference type="ARBA" id="ARBA00023136"/>
    </source>
</evidence>
<dbReference type="InParanoid" id="A0A0D0E6G6"/>
<evidence type="ECO:0000256" key="13">
    <source>
        <dbReference type="ARBA" id="ARBA00022842"/>
    </source>
</evidence>
<comment type="function">
    <text evidence="17">Catalyzes conversion of folates to polyglutamate derivatives allowing concentration of folate compounds in the cell and the intracellular retention of these cofactors, which are important substrates for most of the folate-dependent enzymes that are involved in one-carbon transfer reactions involved in purine, pyrimidine and amino acid synthesis.</text>
</comment>
<keyword evidence="14" id="KW-0496">Mitochondrion</keyword>
<feature type="binding site" evidence="19">
    <location>
        <position position="166"/>
    </location>
    <ligand>
        <name>Mg(2+)</name>
        <dbReference type="ChEBI" id="CHEBI:18420"/>
        <label>1</label>
    </ligand>
</feature>
<dbReference type="STRING" id="930991.A0A0D0E6G6"/>
<evidence type="ECO:0000256" key="8">
    <source>
        <dbReference type="ARBA" id="ARBA00022598"/>
    </source>
</evidence>
<dbReference type="InterPro" id="IPR036565">
    <property type="entry name" value="Mur-like_cat_sf"/>
</dbReference>
<feature type="binding site" evidence="18">
    <location>
        <position position="328"/>
    </location>
    <ligand>
        <name>ATP</name>
        <dbReference type="ChEBI" id="CHEBI:30616"/>
    </ligand>
</feature>
<comment type="subcellular location">
    <subcellularLocation>
        <location evidence="3">Cytoplasm</location>
    </subcellularLocation>
    <subcellularLocation>
        <location evidence="1">Mitochondrion inner membrane</location>
    </subcellularLocation>
    <subcellularLocation>
        <location evidence="2">Mitochondrion matrix</location>
    </subcellularLocation>
</comment>
<dbReference type="GO" id="GO:0005743">
    <property type="term" value="C:mitochondrial inner membrane"/>
    <property type="evidence" value="ECO:0007669"/>
    <property type="project" value="UniProtKB-SubCell"/>
</dbReference>
<dbReference type="Gene3D" id="3.40.1190.10">
    <property type="entry name" value="Mur-like, catalytic domain"/>
    <property type="match status" value="1"/>
</dbReference>
<dbReference type="Proteomes" id="UP000054538">
    <property type="component" value="Unassembled WGS sequence"/>
</dbReference>
<dbReference type="GO" id="GO:0005524">
    <property type="term" value="F:ATP binding"/>
    <property type="evidence" value="ECO:0007669"/>
    <property type="project" value="UniProtKB-KW"/>
</dbReference>
<dbReference type="InterPro" id="IPR018109">
    <property type="entry name" value="Folylpolyglutamate_synth_CS"/>
</dbReference>
<evidence type="ECO:0000256" key="3">
    <source>
        <dbReference type="ARBA" id="ARBA00004496"/>
    </source>
</evidence>
<proteinExistence type="inferred from homology"/>
<comment type="cofactor">
    <cofactor evidence="17">
        <name>a monovalent cation</name>
        <dbReference type="ChEBI" id="CHEBI:60242"/>
    </cofactor>
    <text evidence="17">A monovalent cation.</text>
</comment>
<dbReference type="GO" id="GO:0046872">
    <property type="term" value="F:metal ion binding"/>
    <property type="evidence" value="ECO:0007669"/>
    <property type="project" value="UniProtKB-KW"/>
</dbReference>
<evidence type="ECO:0000256" key="7">
    <source>
        <dbReference type="ARBA" id="ARBA00022563"/>
    </source>
</evidence>
<dbReference type="PROSITE" id="PS01012">
    <property type="entry name" value="FOLYLPOLYGLU_SYNT_2"/>
    <property type="match status" value="1"/>
</dbReference>
<dbReference type="PIRSF" id="PIRSF038895">
    <property type="entry name" value="FPGS"/>
    <property type="match status" value="1"/>
</dbReference>
<dbReference type="GO" id="GO:0004326">
    <property type="term" value="F:tetrahydrofolylpolyglutamate synthase activity"/>
    <property type="evidence" value="ECO:0007669"/>
    <property type="project" value="UniProtKB-EC"/>
</dbReference>
<comment type="pathway">
    <text evidence="4 17">Cofactor biosynthesis; tetrahydrofolylpolyglutamate biosynthesis.</text>
</comment>
<evidence type="ECO:0000256" key="18">
    <source>
        <dbReference type="PIRSR" id="PIRSR038895-1"/>
    </source>
</evidence>
<evidence type="ECO:0000256" key="17">
    <source>
        <dbReference type="PIRNR" id="PIRNR038895"/>
    </source>
</evidence>
<evidence type="ECO:0000313" key="20">
    <source>
        <dbReference type="EMBL" id="KIL00587.1"/>
    </source>
</evidence>
<feature type="binding site" evidence="18">
    <location>
        <position position="311"/>
    </location>
    <ligand>
        <name>ATP</name>
        <dbReference type="ChEBI" id="CHEBI:30616"/>
    </ligand>
</feature>
<dbReference type="OrthoDB" id="5212574at2759"/>
<reference evidence="21" key="2">
    <citation type="submission" date="2015-01" db="EMBL/GenBank/DDBJ databases">
        <title>Evolutionary Origins and Diversification of the Mycorrhizal Mutualists.</title>
        <authorList>
            <consortium name="DOE Joint Genome Institute"/>
            <consortium name="Mycorrhizal Genomics Consortium"/>
            <person name="Kohler A."/>
            <person name="Kuo A."/>
            <person name="Nagy L.G."/>
            <person name="Floudas D."/>
            <person name="Copeland A."/>
            <person name="Barry K.W."/>
            <person name="Cichocki N."/>
            <person name="Veneault-Fourrey C."/>
            <person name="LaButti K."/>
            <person name="Lindquist E.A."/>
            <person name="Lipzen A."/>
            <person name="Lundell T."/>
            <person name="Morin E."/>
            <person name="Murat C."/>
            <person name="Riley R."/>
            <person name="Ohm R."/>
            <person name="Sun H."/>
            <person name="Tunlid A."/>
            <person name="Henrissat B."/>
            <person name="Grigoriev I.V."/>
            <person name="Hibbett D.S."/>
            <person name="Martin F."/>
        </authorList>
    </citation>
    <scope>NUCLEOTIDE SEQUENCE [LARGE SCALE GENOMIC DNA]</scope>
    <source>
        <strain evidence="21">Ve08.2h10</strain>
    </source>
</reference>
<dbReference type="InterPro" id="IPR036615">
    <property type="entry name" value="Mur_ligase_C_dom_sf"/>
</dbReference>
<accession>A0A0D0E6G6</accession>
<sequence length="505" mass="54440">MSVRSYEDAINSLNTLQSNAAVLAAARAAGPVLNPNAIKEMDEFVTRIGITPEDLNALNVIHITGTKGKGSTSAFTDSILRHASPGMQVGLYTSPHLVAVRERIRVGGHPLSEEEFTKYFFEVWDKLEANPPITPGFPPMPNYFRYLTLVAFHAFKSLRVDAAILEVGIGGTGDSTNVVPKPVVTGITPLGMDHVAILGGSIEAIARQKGGIYKKDVPALSVEQPNQRTALESILREIASTVKASEFRVVKELPDLKNAKLGLAGKHQLLNASLAVELARVFLLRKGGPLSTQPLPDIFLAGLENTKWPGRCQTVCDRNYPSTTWYLDGAHTTESLTCCVEWFVSPGVGLPESQATRPLRVLVFNCTSGRSGEEFLGTIFNKTKTLLSVFSSPEAASTFFDQVIFCSNVTYTDGHFKGDLTSVAIATAEHTGPTIQDLLKTAWLRLVEGFPPEAVHSLPSIEHAIRKVREFSSARNVSVLVTGSLHLVGGIIEVAGLSSDALGDL</sequence>
<dbReference type="PANTHER" id="PTHR11136:SF5">
    <property type="entry name" value="FOLYLPOLYGLUTAMATE SYNTHASE, MITOCHONDRIAL"/>
    <property type="match status" value="1"/>
</dbReference>
<dbReference type="GO" id="GO:0005759">
    <property type="term" value="C:mitochondrial matrix"/>
    <property type="evidence" value="ECO:0007669"/>
    <property type="project" value="UniProtKB-SubCell"/>
</dbReference>
<feature type="binding site" evidence="19">
    <location>
        <position position="194"/>
    </location>
    <ligand>
        <name>Mg(2+)</name>
        <dbReference type="ChEBI" id="CHEBI:18420"/>
        <label>1</label>
    </ligand>
</feature>
<dbReference type="AlphaFoldDB" id="A0A0D0E6G6"/>
<dbReference type="InterPro" id="IPR023600">
    <property type="entry name" value="Folylpolyglutamate_synth_euk"/>
</dbReference>
<evidence type="ECO:0000256" key="19">
    <source>
        <dbReference type="PIRSR" id="PIRSR038895-2"/>
    </source>
</evidence>
<organism evidence="20 21">
    <name type="scientific">Paxillus rubicundulus Ve08.2h10</name>
    <dbReference type="NCBI Taxonomy" id="930991"/>
    <lineage>
        <taxon>Eukaryota</taxon>
        <taxon>Fungi</taxon>
        <taxon>Dikarya</taxon>
        <taxon>Basidiomycota</taxon>
        <taxon>Agaricomycotina</taxon>
        <taxon>Agaricomycetes</taxon>
        <taxon>Agaricomycetidae</taxon>
        <taxon>Boletales</taxon>
        <taxon>Paxilineae</taxon>
        <taxon>Paxillaceae</taxon>
        <taxon>Paxillus</taxon>
    </lineage>
</organism>
<keyword evidence="11" id="KW-0999">Mitochondrion inner membrane</keyword>
<gene>
    <name evidence="20" type="ORF">PAXRUDRAFT_821486</name>
</gene>
<evidence type="ECO:0000256" key="11">
    <source>
        <dbReference type="ARBA" id="ARBA00022792"/>
    </source>
</evidence>
<evidence type="ECO:0000256" key="2">
    <source>
        <dbReference type="ARBA" id="ARBA00004305"/>
    </source>
</evidence>
<dbReference type="PANTHER" id="PTHR11136">
    <property type="entry name" value="FOLYLPOLYGLUTAMATE SYNTHASE-RELATED"/>
    <property type="match status" value="1"/>
</dbReference>
<name>A0A0D0E6G6_9AGAM</name>
<keyword evidence="7 17" id="KW-0554">One-carbon metabolism</keyword>
<dbReference type="GO" id="GO:0005829">
    <property type="term" value="C:cytosol"/>
    <property type="evidence" value="ECO:0007669"/>
    <property type="project" value="TreeGrafter"/>
</dbReference>
<dbReference type="EC" id="6.3.2.17" evidence="17"/>
<keyword evidence="6" id="KW-0963">Cytoplasm</keyword>
<dbReference type="FunCoup" id="A0A0D0E6G6">
    <property type="interactions" value="436"/>
</dbReference>
<comment type="catalytic activity">
    <reaction evidence="16 17">
        <text>(6S)-5,6,7,8-tetrahydrofolyl-(gamma-L-Glu)(n) + L-glutamate + ATP = (6S)-5,6,7,8-tetrahydrofolyl-(gamma-L-Glu)(n+1) + ADP + phosphate + H(+)</text>
        <dbReference type="Rhea" id="RHEA:10580"/>
        <dbReference type="Rhea" id="RHEA-COMP:14738"/>
        <dbReference type="Rhea" id="RHEA-COMP:14740"/>
        <dbReference type="ChEBI" id="CHEBI:15378"/>
        <dbReference type="ChEBI" id="CHEBI:29985"/>
        <dbReference type="ChEBI" id="CHEBI:30616"/>
        <dbReference type="ChEBI" id="CHEBI:43474"/>
        <dbReference type="ChEBI" id="CHEBI:141005"/>
        <dbReference type="ChEBI" id="CHEBI:456216"/>
        <dbReference type="EC" id="6.3.2.17"/>
    </reaction>
</comment>
<keyword evidence="8 17" id="KW-0436">Ligase</keyword>
<dbReference type="InterPro" id="IPR001645">
    <property type="entry name" value="Folylpolyglutamate_synth"/>
</dbReference>
<dbReference type="NCBIfam" id="TIGR01499">
    <property type="entry name" value="folC"/>
    <property type="match status" value="1"/>
</dbReference>
<dbReference type="GO" id="GO:0006730">
    <property type="term" value="P:one-carbon metabolic process"/>
    <property type="evidence" value="ECO:0007669"/>
    <property type="project" value="UniProtKB-KW"/>
</dbReference>
<evidence type="ECO:0000256" key="6">
    <source>
        <dbReference type="ARBA" id="ARBA00022490"/>
    </source>
</evidence>
<dbReference type="SUPFAM" id="SSF53244">
    <property type="entry name" value="MurD-like peptide ligases, peptide-binding domain"/>
    <property type="match status" value="1"/>
</dbReference>
<dbReference type="SUPFAM" id="SSF53623">
    <property type="entry name" value="MurD-like peptide ligases, catalytic domain"/>
    <property type="match status" value="1"/>
</dbReference>